<reference evidence="4 5" key="2">
    <citation type="submission" date="2018-03" db="EMBL/GenBank/DDBJ databases">
        <title>Draft genome of Pseudomonas putida strain KH-18-2.</title>
        <authorList>
            <person name="Yoshizawa S."/>
            <person name="Khan N.H."/>
            <person name="Nishimura M."/>
            <person name="Chiura H.X."/>
            <person name="Ogura Y."/>
            <person name="Hayashi T."/>
            <person name="Kogure K."/>
        </authorList>
    </citation>
    <scope>NUCLEOTIDE SEQUENCE [LARGE SCALE GENOMIC DNA]</scope>
    <source>
        <strain evidence="4 5">KH-18-2</strain>
    </source>
</reference>
<dbReference type="GO" id="GO:0022857">
    <property type="term" value="F:transmembrane transporter activity"/>
    <property type="evidence" value="ECO:0007669"/>
    <property type="project" value="InterPro"/>
</dbReference>
<dbReference type="Gene3D" id="1.20.1250.20">
    <property type="entry name" value="MFS general substrate transporter like domains"/>
    <property type="match status" value="2"/>
</dbReference>
<dbReference type="RefSeq" id="WP_103444597.1">
    <property type="nucleotide sequence ID" value="NZ_CP047152.1"/>
</dbReference>
<keyword evidence="3" id="KW-0472">Membrane</keyword>
<sequence length="385" mass="40426">MHNNNNTLLLRAALIYIAATALIIIGVQPIFIGLLAERLHLDLSQQGWVLSSEMSGTLLGCLLLSIPRRHPSGRGLYLAAAFAALMLNVLSATLDTLTTLILCRFACGIAAGLLYAGSISGLGRLPGQDRSYGLSLLIQTAVFALYATCLPQLAEQFGHRTAIASLGFWFVLIAMAALFIPVRLQHATPVRLAQPGGGSAIIGHYALLGMLCLQLAIYSLWGFVEQLARERGIDAVDVGWAFGLGILGGLPGGALPSLLGARVSRGPMIGLGSLVVLVSITLLARYTHDADQLCMALFLMNFGWVLALTYYMGAIATNDPRGTLTPWVSALQLGAAAAAPALVALQQQSAGREMIFASAGTAVVLGCALKCVAGVVHRRAVREAG</sequence>
<dbReference type="InterPro" id="IPR036259">
    <property type="entry name" value="MFS_trans_sf"/>
</dbReference>
<accession>A0A2S3XCD2</accession>
<evidence type="ECO:0000313" key="4">
    <source>
        <dbReference type="EMBL" id="POG13276.1"/>
    </source>
</evidence>
<dbReference type="Proteomes" id="UP000237378">
    <property type="component" value="Unassembled WGS sequence"/>
</dbReference>
<comment type="caution">
    <text evidence="4">The sequence shown here is derived from an EMBL/GenBank/DDBJ whole genome shotgun (WGS) entry which is preliminary data.</text>
</comment>
<dbReference type="AlphaFoldDB" id="A0A2S3XCD2"/>
<dbReference type="SUPFAM" id="SSF103473">
    <property type="entry name" value="MFS general substrate transporter"/>
    <property type="match status" value="1"/>
</dbReference>
<dbReference type="Pfam" id="PF07690">
    <property type="entry name" value="MFS_1"/>
    <property type="match status" value="1"/>
</dbReference>
<evidence type="ECO:0000256" key="3">
    <source>
        <dbReference type="ARBA" id="ARBA00023136"/>
    </source>
</evidence>
<organism evidence="4 5">
    <name type="scientific">Pseudomonas putida</name>
    <name type="common">Arthrobacter siderocapsulatus</name>
    <dbReference type="NCBI Taxonomy" id="303"/>
    <lineage>
        <taxon>Bacteria</taxon>
        <taxon>Pseudomonadati</taxon>
        <taxon>Pseudomonadota</taxon>
        <taxon>Gammaproteobacteria</taxon>
        <taxon>Pseudomonadales</taxon>
        <taxon>Pseudomonadaceae</taxon>
        <taxon>Pseudomonas</taxon>
    </lineage>
</organism>
<evidence type="ECO:0000256" key="1">
    <source>
        <dbReference type="ARBA" id="ARBA00022692"/>
    </source>
</evidence>
<keyword evidence="1" id="KW-0812">Transmembrane</keyword>
<proteinExistence type="predicted"/>
<reference evidence="4 5" key="1">
    <citation type="submission" date="2016-08" db="EMBL/GenBank/DDBJ databases">
        <authorList>
            <person name="Seilhamer J.J."/>
        </authorList>
    </citation>
    <scope>NUCLEOTIDE SEQUENCE [LARGE SCALE GENOMIC DNA]</scope>
    <source>
        <strain evidence="4 5">KH-18-2</strain>
    </source>
</reference>
<evidence type="ECO:0000313" key="5">
    <source>
        <dbReference type="Proteomes" id="UP000237378"/>
    </source>
</evidence>
<gene>
    <name evidence="4" type="ORF">BGP82_02135</name>
</gene>
<keyword evidence="2" id="KW-1133">Transmembrane helix</keyword>
<dbReference type="EMBL" id="MING01000019">
    <property type="protein sequence ID" value="POG13276.1"/>
    <property type="molecule type" value="Genomic_DNA"/>
</dbReference>
<protein>
    <submittedName>
        <fullName evidence="4">MFS transporter</fullName>
    </submittedName>
</protein>
<name>A0A2S3XCD2_PSEPU</name>
<dbReference type="InterPro" id="IPR011701">
    <property type="entry name" value="MFS"/>
</dbReference>
<evidence type="ECO:0000256" key="2">
    <source>
        <dbReference type="ARBA" id="ARBA00022989"/>
    </source>
</evidence>